<organism evidence="3 4">
    <name type="scientific">Bacteroides caccae</name>
    <dbReference type="NCBI Taxonomy" id="47678"/>
    <lineage>
        <taxon>Bacteria</taxon>
        <taxon>Pseudomonadati</taxon>
        <taxon>Bacteroidota</taxon>
        <taxon>Bacteroidia</taxon>
        <taxon>Bacteroidales</taxon>
        <taxon>Bacteroidaceae</taxon>
        <taxon>Bacteroides</taxon>
    </lineage>
</organism>
<dbReference type="SUPFAM" id="SSF52266">
    <property type="entry name" value="SGNH hydrolase"/>
    <property type="match status" value="1"/>
</dbReference>
<evidence type="ECO:0000313" key="3">
    <source>
        <dbReference type="EMBL" id="UVQ97455.1"/>
    </source>
</evidence>
<dbReference type="InterPro" id="IPR029058">
    <property type="entry name" value="AB_hydrolase_fold"/>
</dbReference>
<accession>A0AA95BZ12</accession>
<dbReference type="GO" id="GO:0008236">
    <property type="term" value="F:serine-type peptidase activity"/>
    <property type="evidence" value="ECO:0007669"/>
    <property type="project" value="InterPro"/>
</dbReference>
<sequence length="717" mass="82243">MKRIVHLFLLLAFFILSGWAQLNTETIRMACIDNSITYDSIPVINRTTKRNKLQAINLHTPQDDMKKHFLDKAHPDTIDVHKTAEVLYPAIPNKKGPHQLQSFPGLKSQWNGYDRYDFQYEGHDAIVVIPKQAAKGNPWIWRPAFFNAFPSVDKVLLEKGFHVVFYNLTHSYGNPRAVALGTKFYHYLTTYYSLSPKVTLEGFSRGGLYVLNWAYKNTDKIACIYLDAPVCDVFSWPGRKKAELWNDLLKEWQLTDETMTSFKGNPIDNLEPLAKAGIPIISVCGDADQVVPLKENMDVLRSRYLALGGIVELIIKPNVDHHPHSLENPEPIVDFILRHQPEYKRFLHYNARGSLQNSFVKFEKERKGRVAFLGGSITEMKGWKNMIEQQLRQRFPYTSFDFVEAGIGSTGSTPGAFRLQQDVLSKGKVDLLFVEATVNDHTNHFTPSEQVRGMEGIVRHALLSNPEMDIIMLHFIYDPFIPMVAKKQQPDVILNHERVANYYLIPSINLVQEIGERMQEGEFTWEKFGGTHPLPFGHKFYASAINHLFDEMWKGRPSNAFVTAHKIPLTPLDVYSYYRGNFIDLEKAKLKKGWKYIPSWRADNKFEKRRGFVDVPMLEAIHPGDKLTLDFVGKAIGIFCISGPKAGIVEYSIDDTPFKCLDTFTPWSKHLYIPWVYMLETELEPTSHKLILRISKDKNPESLGTECQIRNFVVNGI</sequence>
<dbReference type="Pfam" id="PF13472">
    <property type="entry name" value="Lipase_GDSL_2"/>
    <property type="match status" value="1"/>
</dbReference>
<dbReference type="Gene3D" id="3.40.50.1820">
    <property type="entry name" value="alpha/beta hydrolase"/>
    <property type="match status" value="1"/>
</dbReference>
<dbReference type="Gene3D" id="3.40.50.1110">
    <property type="entry name" value="SGNH hydrolase"/>
    <property type="match status" value="1"/>
</dbReference>
<dbReference type="Gene3D" id="2.60.120.260">
    <property type="entry name" value="Galactose-binding domain-like"/>
    <property type="match status" value="1"/>
</dbReference>
<feature type="domain" description="Peptidase S9 prolyl oligopeptidase catalytic" evidence="1">
    <location>
        <begin position="191"/>
        <end position="322"/>
    </location>
</feature>
<proteinExistence type="predicted"/>
<dbReference type="InterPro" id="IPR051532">
    <property type="entry name" value="Ester_Hydrolysis_Enzymes"/>
</dbReference>
<dbReference type="PANTHER" id="PTHR30383:SF28">
    <property type="entry name" value="LIPASE_ACYLHYDROLASE"/>
    <property type="match status" value="1"/>
</dbReference>
<gene>
    <name evidence="3" type="ORF">NXW23_03535</name>
</gene>
<dbReference type="GO" id="GO:0004622">
    <property type="term" value="F:phosphatidylcholine lysophospholipase activity"/>
    <property type="evidence" value="ECO:0007669"/>
    <property type="project" value="TreeGrafter"/>
</dbReference>
<evidence type="ECO:0000259" key="2">
    <source>
        <dbReference type="Pfam" id="PF13472"/>
    </source>
</evidence>
<evidence type="ECO:0000259" key="1">
    <source>
        <dbReference type="Pfam" id="PF00326"/>
    </source>
</evidence>
<reference evidence="3" key="1">
    <citation type="submission" date="2022-08" db="EMBL/GenBank/DDBJ databases">
        <title>Genome Sequencing of Bacteroides fragilis Group Isolates with Nanopore Technology.</title>
        <authorList>
            <person name="Tisza M.J."/>
            <person name="Smith D."/>
            <person name="Dekker J.P."/>
        </authorList>
    </citation>
    <scope>NUCLEOTIDE SEQUENCE</scope>
    <source>
        <strain evidence="3">BFG-474</strain>
    </source>
</reference>
<dbReference type="Pfam" id="PF00326">
    <property type="entry name" value="Peptidase_S9"/>
    <property type="match status" value="1"/>
</dbReference>
<dbReference type="CDD" id="cd00229">
    <property type="entry name" value="SGNH_hydrolase"/>
    <property type="match status" value="1"/>
</dbReference>
<dbReference type="InterPro" id="IPR013830">
    <property type="entry name" value="SGNH_hydro"/>
</dbReference>
<dbReference type="PANTHER" id="PTHR30383">
    <property type="entry name" value="THIOESTERASE 1/PROTEASE 1/LYSOPHOSPHOLIPASE L1"/>
    <property type="match status" value="1"/>
</dbReference>
<protein>
    <submittedName>
        <fullName evidence="3">GDSL-type esterase/lipase family protein</fullName>
    </submittedName>
</protein>
<feature type="domain" description="SGNH hydrolase-type esterase" evidence="2">
    <location>
        <begin position="372"/>
        <end position="539"/>
    </location>
</feature>
<name>A0AA95BZ12_9BACE</name>
<dbReference type="AlphaFoldDB" id="A0AA95BZ12"/>
<evidence type="ECO:0000313" key="4">
    <source>
        <dbReference type="Proteomes" id="UP001060260"/>
    </source>
</evidence>
<dbReference type="Proteomes" id="UP001060260">
    <property type="component" value="Chromosome"/>
</dbReference>
<dbReference type="GO" id="GO:0006508">
    <property type="term" value="P:proteolysis"/>
    <property type="evidence" value="ECO:0007669"/>
    <property type="project" value="InterPro"/>
</dbReference>
<dbReference type="InterPro" id="IPR001375">
    <property type="entry name" value="Peptidase_S9_cat"/>
</dbReference>
<dbReference type="EMBL" id="CP103166">
    <property type="protein sequence ID" value="UVQ97455.1"/>
    <property type="molecule type" value="Genomic_DNA"/>
</dbReference>
<dbReference type="SUPFAM" id="SSF53474">
    <property type="entry name" value="alpha/beta-Hydrolases"/>
    <property type="match status" value="1"/>
</dbReference>
<dbReference type="InterPro" id="IPR036514">
    <property type="entry name" value="SGNH_hydro_sf"/>
</dbReference>